<dbReference type="Pfam" id="PF21844">
    <property type="entry name" value="DUF6903"/>
    <property type="match status" value="1"/>
</dbReference>
<protein>
    <submittedName>
        <fullName evidence="2">Uncharacterized protein</fullName>
    </submittedName>
</protein>
<sequence length="59" mass="6650">MDEKRKQILSVIVQVIIFIICLVLVIIGQRNVGPQGTLVMILGLAGLIGLLYHYNRKFK</sequence>
<gene>
    <name evidence="2" type="ORF">IAB26_05570</name>
</gene>
<evidence type="ECO:0000313" key="2">
    <source>
        <dbReference type="EMBL" id="HIQ96016.1"/>
    </source>
</evidence>
<comment type="caution">
    <text evidence="2">The sequence shown here is derived from an EMBL/GenBank/DDBJ whole genome shotgun (WGS) entry which is preliminary data.</text>
</comment>
<feature type="transmembrane region" description="Helical" evidence="1">
    <location>
        <begin position="7"/>
        <end position="27"/>
    </location>
</feature>
<feature type="transmembrane region" description="Helical" evidence="1">
    <location>
        <begin position="33"/>
        <end position="54"/>
    </location>
</feature>
<keyword evidence="1" id="KW-1133">Transmembrane helix</keyword>
<evidence type="ECO:0000256" key="1">
    <source>
        <dbReference type="SAM" id="Phobius"/>
    </source>
</evidence>
<keyword evidence="1" id="KW-0812">Transmembrane</keyword>
<evidence type="ECO:0000313" key="3">
    <source>
        <dbReference type="Proteomes" id="UP000886886"/>
    </source>
</evidence>
<reference evidence="2" key="1">
    <citation type="submission" date="2020-10" db="EMBL/GenBank/DDBJ databases">
        <authorList>
            <person name="Gilroy R."/>
        </authorList>
    </citation>
    <scope>NUCLEOTIDE SEQUENCE</scope>
    <source>
        <strain evidence="2">ChiSjej3B21-11622</strain>
    </source>
</reference>
<accession>A0A9D0ZV06</accession>
<keyword evidence="1" id="KW-0472">Membrane</keyword>
<dbReference type="EMBL" id="DVFT01000082">
    <property type="protein sequence ID" value="HIQ96016.1"/>
    <property type="molecule type" value="Genomic_DNA"/>
</dbReference>
<dbReference type="Proteomes" id="UP000886886">
    <property type="component" value="Unassembled WGS sequence"/>
</dbReference>
<dbReference type="InterPro" id="IPR054198">
    <property type="entry name" value="DUF6903"/>
</dbReference>
<proteinExistence type="predicted"/>
<name>A0A9D0ZV06_9FIRM</name>
<dbReference type="AlphaFoldDB" id="A0A9D0ZV06"/>
<reference evidence="2" key="2">
    <citation type="journal article" date="2021" name="PeerJ">
        <title>Extensive microbial diversity within the chicken gut microbiome revealed by metagenomics and culture.</title>
        <authorList>
            <person name="Gilroy R."/>
            <person name="Ravi A."/>
            <person name="Getino M."/>
            <person name="Pursley I."/>
            <person name="Horton D.L."/>
            <person name="Alikhan N.F."/>
            <person name="Baker D."/>
            <person name="Gharbi K."/>
            <person name="Hall N."/>
            <person name="Watson M."/>
            <person name="Adriaenssens E.M."/>
            <person name="Foster-Nyarko E."/>
            <person name="Jarju S."/>
            <person name="Secka A."/>
            <person name="Antonio M."/>
            <person name="Oren A."/>
            <person name="Chaudhuri R.R."/>
            <person name="La Ragione R."/>
            <person name="Hildebrand F."/>
            <person name="Pallen M.J."/>
        </authorList>
    </citation>
    <scope>NUCLEOTIDE SEQUENCE</scope>
    <source>
        <strain evidence="2">ChiSjej3B21-11622</strain>
    </source>
</reference>
<organism evidence="2 3">
    <name type="scientific">Candidatus Limivivens merdigallinarum</name>
    <dbReference type="NCBI Taxonomy" id="2840859"/>
    <lineage>
        <taxon>Bacteria</taxon>
        <taxon>Bacillati</taxon>
        <taxon>Bacillota</taxon>
        <taxon>Clostridia</taxon>
        <taxon>Lachnospirales</taxon>
        <taxon>Lachnospiraceae</taxon>
        <taxon>Lachnospiraceae incertae sedis</taxon>
        <taxon>Candidatus Limivivens</taxon>
    </lineage>
</organism>